<gene>
    <name evidence="4" type="primary">106064689</name>
</gene>
<organism evidence="4 5">
    <name type="scientific">Biomphalaria glabrata</name>
    <name type="common">Bloodfluke planorb</name>
    <name type="synonym">Freshwater snail</name>
    <dbReference type="NCBI Taxonomy" id="6526"/>
    <lineage>
        <taxon>Eukaryota</taxon>
        <taxon>Metazoa</taxon>
        <taxon>Spiralia</taxon>
        <taxon>Lophotrochozoa</taxon>
        <taxon>Mollusca</taxon>
        <taxon>Gastropoda</taxon>
        <taxon>Heterobranchia</taxon>
        <taxon>Euthyneura</taxon>
        <taxon>Panpulmonata</taxon>
        <taxon>Hygrophila</taxon>
        <taxon>Lymnaeoidea</taxon>
        <taxon>Planorbidae</taxon>
        <taxon>Biomphalaria</taxon>
    </lineage>
</organism>
<sequence length="191" mass="21112">MAESLDRNFVEEITNHLFEPPAAPKGRGLDLISLNLQRGRDHGIPPYTAYRAVCGLRPIVDFDDTEALGPFASQLGRVYRSVDDIDLFTGLVHEPPAKGALVGPTLSCILGTQFYNLKFGDRFFFDTDESSISFTDTQLKSLRSVTLAKVICANTKIEALPNNVFSPVSKTNPLVPCSQLLDESLDLRFFD</sequence>
<evidence type="ECO:0000313" key="5">
    <source>
        <dbReference type="Proteomes" id="UP000076420"/>
    </source>
</evidence>
<evidence type="ECO:0000256" key="3">
    <source>
        <dbReference type="ARBA" id="ARBA00023180"/>
    </source>
</evidence>
<evidence type="ECO:0000256" key="2">
    <source>
        <dbReference type="ARBA" id="ARBA00022525"/>
    </source>
</evidence>
<dbReference type="SUPFAM" id="SSF48113">
    <property type="entry name" value="Heme-dependent peroxidases"/>
    <property type="match status" value="1"/>
</dbReference>
<name>A0A2C9L1L0_BIOGL</name>
<dbReference type="AlphaFoldDB" id="A0A2C9L1L0"/>
<accession>A0A2C9L1L0</accession>
<protein>
    <recommendedName>
        <fullName evidence="6">Peroxidase</fullName>
    </recommendedName>
</protein>
<dbReference type="PANTHER" id="PTHR11475:SF4">
    <property type="entry name" value="CHORION PEROXIDASE"/>
    <property type="match status" value="1"/>
</dbReference>
<evidence type="ECO:0008006" key="6">
    <source>
        <dbReference type="Google" id="ProtNLM"/>
    </source>
</evidence>
<dbReference type="GO" id="GO:0006979">
    <property type="term" value="P:response to oxidative stress"/>
    <property type="evidence" value="ECO:0007669"/>
    <property type="project" value="InterPro"/>
</dbReference>
<dbReference type="Pfam" id="PF03098">
    <property type="entry name" value="An_peroxidase"/>
    <property type="match status" value="1"/>
</dbReference>
<dbReference type="InterPro" id="IPR019791">
    <property type="entry name" value="Haem_peroxidase_animal"/>
</dbReference>
<dbReference type="InterPro" id="IPR037120">
    <property type="entry name" value="Haem_peroxidase_sf_animal"/>
</dbReference>
<dbReference type="GO" id="GO:0004601">
    <property type="term" value="F:peroxidase activity"/>
    <property type="evidence" value="ECO:0007669"/>
    <property type="project" value="InterPro"/>
</dbReference>
<proteinExistence type="predicted"/>
<dbReference type="InterPro" id="IPR010255">
    <property type="entry name" value="Haem_peroxidase_sf"/>
</dbReference>
<dbReference type="GO" id="GO:0020037">
    <property type="term" value="F:heme binding"/>
    <property type="evidence" value="ECO:0007669"/>
    <property type="project" value="InterPro"/>
</dbReference>
<dbReference type="VEuPathDB" id="VectorBase:BGLAX_037469"/>
<reference evidence="4" key="1">
    <citation type="submission" date="2020-05" db="UniProtKB">
        <authorList>
            <consortium name="EnsemblMetazoa"/>
        </authorList>
    </citation>
    <scope>IDENTIFICATION</scope>
    <source>
        <strain evidence="4">BB02</strain>
    </source>
</reference>
<dbReference type="Gene3D" id="1.10.640.10">
    <property type="entry name" value="Haem peroxidase domain superfamily, animal type"/>
    <property type="match status" value="1"/>
</dbReference>
<keyword evidence="3" id="KW-0325">Glycoprotein</keyword>
<dbReference type="GO" id="GO:0005576">
    <property type="term" value="C:extracellular region"/>
    <property type="evidence" value="ECO:0007669"/>
    <property type="project" value="UniProtKB-SubCell"/>
</dbReference>
<dbReference type="EnsemblMetazoa" id="BGLB025927-RA">
    <property type="protein sequence ID" value="BGLB025927-PA"/>
    <property type="gene ID" value="BGLB025927"/>
</dbReference>
<dbReference type="STRING" id="6526.A0A2C9L1L0"/>
<dbReference type="Proteomes" id="UP000076420">
    <property type="component" value="Unassembled WGS sequence"/>
</dbReference>
<evidence type="ECO:0000313" key="4">
    <source>
        <dbReference type="EnsemblMetazoa" id="BGLB025927-PA"/>
    </source>
</evidence>
<dbReference type="PROSITE" id="PS50292">
    <property type="entry name" value="PEROXIDASE_3"/>
    <property type="match status" value="1"/>
</dbReference>
<dbReference type="KEGG" id="bgt:106064689"/>
<dbReference type="VEuPathDB" id="VectorBase:BGLB025927"/>
<dbReference type="PANTHER" id="PTHR11475">
    <property type="entry name" value="OXIDASE/PEROXIDASE"/>
    <property type="match status" value="1"/>
</dbReference>
<comment type="subcellular location">
    <subcellularLocation>
        <location evidence="1">Secreted</location>
    </subcellularLocation>
</comment>
<evidence type="ECO:0000256" key="1">
    <source>
        <dbReference type="ARBA" id="ARBA00004613"/>
    </source>
</evidence>
<keyword evidence="2" id="KW-0964">Secreted</keyword>